<organism evidence="5 6">
    <name type="scientific">Nitrospirillum viridazoti CBAmc</name>
    <dbReference type="NCBI Taxonomy" id="1441467"/>
    <lineage>
        <taxon>Bacteria</taxon>
        <taxon>Pseudomonadati</taxon>
        <taxon>Pseudomonadota</taxon>
        <taxon>Alphaproteobacteria</taxon>
        <taxon>Rhodospirillales</taxon>
        <taxon>Azospirillaceae</taxon>
        <taxon>Nitrospirillum</taxon>
        <taxon>Nitrospirillum viridazoti</taxon>
    </lineage>
</organism>
<dbReference type="AlphaFoldDB" id="A0A248JPW5"/>
<evidence type="ECO:0000313" key="6">
    <source>
        <dbReference type="Proteomes" id="UP000197153"/>
    </source>
</evidence>
<dbReference type="InterPro" id="IPR005632">
    <property type="entry name" value="Chaperone_Skp"/>
</dbReference>
<feature type="signal peptide" evidence="4">
    <location>
        <begin position="1"/>
        <end position="23"/>
    </location>
</feature>
<evidence type="ECO:0000256" key="2">
    <source>
        <dbReference type="ARBA" id="ARBA00022729"/>
    </source>
</evidence>
<keyword evidence="2 4" id="KW-0732">Signal</keyword>
<keyword evidence="3" id="KW-0175">Coiled coil</keyword>
<dbReference type="SMART" id="SM00935">
    <property type="entry name" value="OmpH"/>
    <property type="match status" value="1"/>
</dbReference>
<reference evidence="5 6" key="1">
    <citation type="submission" date="2017-06" db="EMBL/GenBank/DDBJ databases">
        <title>Complete genome sequence of Nitrospirillum amazonense strain CBAmC, an endophytic nitrogen-fixing and plant growth-promoting bacterium, isolated from sugarcane.</title>
        <authorList>
            <person name="Schwab S."/>
            <person name="dos Santos Teixeira K.R."/>
            <person name="Simoes Araujo J.L."/>
            <person name="Soares Vidal M."/>
            <person name="Borges de Freitas H.R."/>
            <person name="Rivello Crivelaro A.L."/>
            <person name="Bueno de Camargo Nunes A."/>
            <person name="dos Santos C.M."/>
            <person name="Palmeira da Silva Rosa D."/>
            <person name="da Silva Padilha D."/>
            <person name="da Silva E."/>
            <person name="Araujo Terra L."/>
            <person name="Soares Mendes V."/>
            <person name="Farinelli L."/>
            <person name="Magalhaes Cruz L."/>
            <person name="Baldani J.I."/>
        </authorList>
    </citation>
    <scope>NUCLEOTIDE SEQUENCE [LARGE SCALE GENOMIC DNA]</scope>
    <source>
        <strain evidence="5 6">CBAmC</strain>
    </source>
</reference>
<feature type="chain" id="PRO_5012760984" description="Outer membrane chaperone Skp" evidence="4">
    <location>
        <begin position="24"/>
        <end position="215"/>
    </location>
</feature>
<sequence>MMAFARRTTPPTVCLSHARAALAALVLGFGGLAPLDAALAAAPAKASAKPVASDSQQKPVTTIAVVDVQILLEKCSAMQSMKRQDSEQTQKFQAEQSQQEQFLRQAEKELASQRTKLGQEDFDAKRKDFEQQVAEVQRRLQERKRQLDNAFAAASAQLRDNMVRVVGEVARENGFTLVIPRSNIIYMADDALDITNTVLSRLNATLPQITVNVPN</sequence>
<evidence type="ECO:0000256" key="3">
    <source>
        <dbReference type="SAM" id="Coils"/>
    </source>
</evidence>
<evidence type="ECO:0008006" key="7">
    <source>
        <dbReference type="Google" id="ProtNLM"/>
    </source>
</evidence>
<protein>
    <recommendedName>
        <fullName evidence="7">Outer membrane chaperone Skp</fullName>
    </recommendedName>
</protein>
<dbReference type="Pfam" id="PF03938">
    <property type="entry name" value="OmpH"/>
    <property type="match status" value="1"/>
</dbReference>
<name>A0A248JPW5_9PROT</name>
<dbReference type="GO" id="GO:0005829">
    <property type="term" value="C:cytosol"/>
    <property type="evidence" value="ECO:0007669"/>
    <property type="project" value="TreeGrafter"/>
</dbReference>
<dbReference type="GO" id="GO:0051082">
    <property type="term" value="F:unfolded protein binding"/>
    <property type="evidence" value="ECO:0007669"/>
    <property type="project" value="InterPro"/>
</dbReference>
<gene>
    <name evidence="5" type="ORF">Y958_08085</name>
</gene>
<keyword evidence="6" id="KW-1185">Reference proteome</keyword>
<proteinExistence type="inferred from homology"/>
<comment type="similarity">
    <text evidence="1">Belongs to the Skp family.</text>
</comment>
<dbReference type="PANTHER" id="PTHR35089">
    <property type="entry name" value="CHAPERONE PROTEIN SKP"/>
    <property type="match status" value="1"/>
</dbReference>
<evidence type="ECO:0000256" key="1">
    <source>
        <dbReference type="ARBA" id="ARBA00009091"/>
    </source>
</evidence>
<dbReference type="EMBL" id="CP022110">
    <property type="protein sequence ID" value="ASG20772.1"/>
    <property type="molecule type" value="Genomic_DNA"/>
</dbReference>
<dbReference type="Proteomes" id="UP000197153">
    <property type="component" value="Chromosome 1"/>
</dbReference>
<feature type="coiled-coil region" evidence="3">
    <location>
        <begin position="119"/>
        <end position="157"/>
    </location>
</feature>
<dbReference type="SUPFAM" id="SSF111384">
    <property type="entry name" value="OmpH-like"/>
    <property type="match status" value="1"/>
</dbReference>
<dbReference type="PANTHER" id="PTHR35089:SF1">
    <property type="entry name" value="CHAPERONE PROTEIN SKP"/>
    <property type="match status" value="1"/>
</dbReference>
<accession>A0A248JPW5</accession>
<dbReference type="KEGG" id="nao:Y958_08085"/>
<evidence type="ECO:0000256" key="4">
    <source>
        <dbReference type="SAM" id="SignalP"/>
    </source>
</evidence>
<dbReference type="Gene3D" id="3.30.910.20">
    <property type="entry name" value="Skp domain"/>
    <property type="match status" value="1"/>
</dbReference>
<evidence type="ECO:0000313" key="5">
    <source>
        <dbReference type="EMBL" id="ASG20772.1"/>
    </source>
</evidence>
<dbReference type="GO" id="GO:0050821">
    <property type="term" value="P:protein stabilization"/>
    <property type="evidence" value="ECO:0007669"/>
    <property type="project" value="TreeGrafter"/>
</dbReference>
<dbReference type="InterPro" id="IPR024930">
    <property type="entry name" value="Skp_dom_sf"/>
</dbReference>